<reference evidence="1" key="1">
    <citation type="submission" date="2020-11" db="EMBL/GenBank/DDBJ databases">
        <authorList>
            <person name="Tran Van P."/>
        </authorList>
    </citation>
    <scope>NUCLEOTIDE SEQUENCE</scope>
</reference>
<evidence type="ECO:0000313" key="1">
    <source>
        <dbReference type="EMBL" id="CAD7435831.1"/>
    </source>
</evidence>
<name>A0A7R9EKQ5_9NEOP</name>
<dbReference type="EMBL" id="OB803471">
    <property type="protein sequence ID" value="CAD7435831.1"/>
    <property type="molecule type" value="Genomic_DNA"/>
</dbReference>
<sequence length="177" mass="20477">MSEVTPPGLPHPKRKQETIDVRRAVRTGNSAVISTRSWRGNLDSKKLLFKLVYLIRFTDCFETIIAAMFDIQGLAPKKVTTLHQLQETPIPKICRQKHTFFDEDDELEDLLPNVEHPSLVSENTISKYEYSNENTLPPLLHRKYRNVERTHDSSTTGHRIIDVMPFSKQIIKLDEHS</sequence>
<gene>
    <name evidence="1" type="ORF">TMSB3V08_LOCUS12477</name>
</gene>
<dbReference type="AlphaFoldDB" id="A0A7R9EKQ5"/>
<proteinExistence type="predicted"/>
<organism evidence="1">
    <name type="scientific">Timema monikensis</name>
    <dbReference type="NCBI Taxonomy" id="170555"/>
    <lineage>
        <taxon>Eukaryota</taxon>
        <taxon>Metazoa</taxon>
        <taxon>Ecdysozoa</taxon>
        <taxon>Arthropoda</taxon>
        <taxon>Hexapoda</taxon>
        <taxon>Insecta</taxon>
        <taxon>Pterygota</taxon>
        <taxon>Neoptera</taxon>
        <taxon>Polyneoptera</taxon>
        <taxon>Phasmatodea</taxon>
        <taxon>Timematodea</taxon>
        <taxon>Timematoidea</taxon>
        <taxon>Timematidae</taxon>
        <taxon>Timema</taxon>
    </lineage>
</organism>
<protein>
    <submittedName>
        <fullName evidence="1">Uncharacterized protein</fullName>
    </submittedName>
</protein>
<accession>A0A7R9EKQ5</accession>